<dbReference type="EMBL" id="BDDD01005850">
    <property type="protein sequence ID" value="GAV89953.1"/>
    <property type="molecule type" value="Genomic_DNA"/>
</dbReference>
<feature type="signal peptide" evidence="1">
    <location>
        <begin position="1"/>
        <end position="28"/>
    </location>
</feature>
<dbReference type="AlphaFoldDB" id="A0A1Q3DCA9"/>
<accession>A0A1Q3DCA9</accession>
<reference evidence="3" key="1">
    <citation type="submission" date="2016-04" db="EMBL/GenBank/DDBJ databases">
        <title>Cephalotus genome sequencing.</title>
        <authorList>
            <person name="Fukushima K."/>
            <person name="Hasebe M."/>
            <person name="Fang X."/>
        </authorList>
    </citation>
    <scope>NUCLEOTIDE SEQUENCE [LARGE SCALE GENOMIC DNA]</scope>
    <source>
        <strain evidence="3">cv. St1</strain>
    </source>
</reference>
<name>A0A1Q3DCA9_CEPFO</name>
<protein>
    <submittedName>
        <fullName evidence="2">Uncharacterized protein</fullName>
    </submittedName>
</protein>
<gene>
    <name evidence="2" type="ORF">CFOL_v3_33364</name>
</gene>
<comment type="caution">
    <text evidence="2">The sequence shown here is derived from an EMBL/GenBank/DDBJ whole genome shotgun (WGS) entry which is preliminary data.</text>
</comment>
<keyword evidence="3" id="KW-1185">Reference proteome</keyword>
<dbReference type="OrthoDB" id="1751806at2759"/>
<evidence type="ECO:0000256" key="1">
    <source>
        <dbReference type="SAM" id="SignalP"/>
    </source>
</evidence>
<keyword evidence="1" id="KW-0732">Signal</keyword>
<sequence length="206" mass="22476">MGITEFVSLRRNWVLTLVFCSLTPMVKSQINGCSVESIDLEQCLNQGNSLFSIDTCCKSLNQVVQAGFNCLCLLVQSSTHILSTPLSLPLSNCHISAPPMTLCRVLATMPVVLPPDIPKEITQPSKPANDVLMPQPPKERQFLLNYSTGDSNSGNLQAQKSNENHVPILSLSNRSNETSSGDDVSKILLHQTLFLFLALHACILLA</sequence>
<dbReference type="InParanoid" id="A0A1Q3DCA9"/>
<organism evidence="2 3">
    <name type="scientific">Cephalotus follicularis</name>
    <name type="common">Albany pitcher plant</name>
    <dbReference type="NCBI Taxonomy" id="3775"/>
    <lineage>
        <taxon>Eukaryota</taxon>
        <taxon>Viridiplantae</taxon>
        <taxon>Streptophyta</taxon>
        <taxon>Embryophyta</taxon>
        <taxon>Tracheophyta</taxon>
        <taxon>Spermatophyta</taxon>
        <taxon>Magnoliopsida</taxon>
        <taxon>eudicotyledons</taxon>
        <taxon>Gunneridae</taxon>
        <taxon>Pentapetalae</taxon>
        <taxon>rosids</taxon>
        <taxon>fabids</taxon>
        <taxon>Oxalidales</taxon>
        <taxon>Cephalotaceae</taxon>
        <taxon>Cephalotus</taxon>
    </lineage>
</organism>
<feature type="chain" id="PRO_5010351582" evidence="1">
    <location>
        <begin position="29"/>
        <end position="206"/>
    </location>
</feature>
<evidence type="ECO:0000313" key="2">
    <source>
        <dbReference type="EMBL" id="GAV89953.1"/>
    </source>
</evidence>
<proteinExistence type="predicted"/>
<evidence type="ECO:0000313" key="3">
    <source>
        <dbReference type="Proteomes" id="UP000187406"/>
    </source>
</evidence>
<dbReference type="Proteomes" id="UP000187406">
    <property type="component" value="Unassembled WGS sequence"/>
</dbReference>